<protein>
    <recommendedName>
        <fullName evidence="14">Sodium-dependent nutrient amino acid transporter 1</fullName>
    </recommendedName>
</protein>
<evidence type="ECO:0000256" key="14">
    <source>
        <dbReference type="ARBA" id="ARBA00040215"/>
    </source>
</evidence>
<keyword evidence="12" id="KW-0739">Sodium transport</keyword>
<keyword evidence="8 15" id="KW-0915">Sodium</keyword>
<sequence>MMIRQLKHRLYGWLRNIGGPLSDRDTWPNGRIAFLSLLGYSVGLGNLTSFPVRCHRNGGATFLLAYFVMLLLIGIPVYFVEISLGQYVSQGPTYVFTHIAPIARGLGWGMLWLSFLTSIYYTLMIAWVLYYLYSATNLQGFPWDHCTNEFNTPDCYEYCSHLLRDACDISSKSTDYTNKTVASMEFFRYGLLNVDDSSKDKLGSLQPHLLICMAITWIFLALCSSARLKHKERILTFIVIFPYLVFGIMLLVVLQLPGNGIEAYLGKLDIERLLSDYKLWESAGIQVLYSTGIGFGGITTIASYNTLKQNALRDGVLVPMLDGATSFIGGLIIFCVLGDMARTAGVEIDELFEADHGFAFMIFTSALSRMPCGWNVIWTVLFLIMLLMVGCSSILGFIATCTTAIFDHFKALRRHKLATVGVICLIIFISGIPLCTQNGFYLFEFLKKYSTDPSILILVLLEVVIVCYCYGFNRFIKDVEDKNGMGVWISRPMKFFLYATLCCLTPLLLVFLLVVSIFMEASRTCSEPSWICDYQIIGRIISYSSLFIIISFGLYVTLHKKVGSIWKRSSQFIPEVLRRDSTVGTNFSMESPS</sequence>
<keyword evidence="19" id="KW-1185">Reference proteome</keyword>
<accession>A0AAV2PJF2</accession>
<evidence type="ECO:0000256" key="12">
    <source>
        <dbReference type="ARBA" id="ARBA00023201"/>
    </source>
</evidence>
<feature type="transmembrane region" description="Helical" evidence="17">
    <location>
        <begin position="58"/>
        <end position="80"/>
    </location>
</feature>
<name>A0AAV2PJF2_MEGNR</name>
<feature type="transmembrane region" description="Helical" evidence="17">
    <location>
        <begin position="32"/>
        <end position="52"/>
    </location>
</feature>
<evidence type="ECO:0000256" key="5">
    <source>
        <dbReference type="ARBA" id="ARBA00022847"/>
    </source>
</evidence>
<dbReference type="EMBL" id="CAXKWB010000127">
    <property type="protein sequence ID" value="CAL4059434.1"/>
    <property type="molecule type" value="Genomic_DNA"/>
</dbReference>
<keyword evidence="9" id="KW-0406">Ion transport</keyword>
<dbReference type="PANTHER" id="PTHR11616">
    <property type="entry name" value="SODIUM/CHLORIDE DEPENDENT TRANSPORTER"/>
    <property type="match status" value="1"/>
</dbReference>
<dbReference type="InterPro" id="IPR037272">
    <property type="entry name" value="SNS_sf"/>
</dbReference>
<keyword evidence="15" id="KW-0479">Metal-binding</keyword>
<feature type="transmembrane region" description="Helical" evidence="17">
    <location>
        <begin position="539"/>
        <end position="558"/>
    </location>
</feature>
<dbReference type="InterPro" id="IPR000175">
    <property type="entry name" value="Na/ntran_symport"/>
</dbReference>
<evidence type="ECO:0000256" key="2">
    <source>
        <dbReference type="ARBA" id="ARBA00006459"/>
    </source>
</evidence>
<feature type="binding site" evidence="15">
    <location>
        <position position="39"/>
    </location>
    <ligand>
        <name>Na(+)</name>
        <dbReference type="ChEBI" id="CHEBI:29101"/>
        <label>1</label>
    </ligand>
</feature>
<feature type="binding site" evidence="15">
    <location>
        <position position="46"/>
    </location>
    <ligand>
        <name>Na(+)</name>
        <dbReference type="ChEBI" id="CHEBI:29101"/>
        <label>1</label>
    </ligand>
</feature>
<keyword evidence="11" id="KW-0325">Glycoprotein</keyword>
<evidence type="ECO:0000256" key="11">
    <source>
        <dbReference type="ARBA" id="ARBA00023180"/>
    </source>
</evidence>
<evidence type="ECO:0000256" key="4">
    <source>
        <dbReference type="ARBA" id="ARBA00022692"/>
    </source>
</evidence>
<keyword evidence="3" id="KW-0813">Transport</keyword>
<feature type="transmembrane region" description="Helical" evidence="17">
    <location>
        <begin position="283"/>
        <end position="304"/>
    </location>
</feature>
<feature type="binding site" evidence="15">
    <location>
        <position position="290"/>
    </location>
    <ligand>
        <name>Na(+)</name>
        <dbReference type="ChEBI" id="CHEBI:29101"/>
        <label>1</label>
    </ligand>
</feature>
<evidence type="ECO:0000256" key="1">
    <source>
        <dbReference type="ARBA" id="ARBA00004141"/>
    </source>
</evidence>
<dbReference type="PROSITE" id="PS50267">
    <property type="entry name" value="NA_NEUROTRAN_SYMP_3"/>
    <property type="match status" value="1"/>
</dbReference>
<feature type="transmembrane region" description="Helical" evidence="17">
    <location>
        <begin position="455"/>
        <end position="475"/>
    </location>
</feature>
<feature type="transmembrane region" description="Helical" evidence="17">
    <location>
        <begin position="417"/>
        <end position="443"/>
    </location>
</feature>
<feature type="binding site" evidence="15">
    <location>
        <position position="42"/>
    </location>
    <ligand>
        <name>Na(+)</name>
        <dbReference type="ChEBI" id="CHEBI:29101"/>
        <label>1</label>
    </ligand>
</feature>
<evidence type="ECO:0000256" key="16">
    <source>
        <dbReference type="PIRSR" id="PIRSR600175-2"/>
    </source>
</evidence>
<feature type="transmembrane region" description="Helical" evidence="17">
    <location>
        <begin position="376"/>
        <end position="405"/>
    </location>
</feature>
<comment type="similarity">
    <text evidence="2">Belongs to the sodium:neurotransmitter symporter (SNF) (TC 2.A.22) family.</text>
</comment>
<dbReference type="GO" id="GO:0046872">
    <property type="term" value="F:metal ion binding"/>
    <property type="evidence" value="ECO:0007669"/>
    <property type="project" value="UniProtKB-KW"/>
</dbReference>
<dbReference type="SUPFAM" id="SSF161070">
    <property type="entry name" value="SNF-like"/>
    <property type="match status" value="1"/>
</dbReference>
<organism evidence="18 19">
    <name type="scientific">Meganyctiphanes norvegica</name>
    <name type="common">Northern krill</name>
    <name type="synonym">Thysanopoda norvegica</name>
    <dbReference type="NCBI Taxonomy" id="48144"/>
    <lineage>
        <taxon>Eukaryota</taxon>
        <taxon>Metazoa</taxon>
        <taxon>Ecdysozoa</taxon>
        <taxon>Arthropoda</taxon>
        <taxon>Crustacea</taxon>
        <taxon>Multicrustacea</taxon>
        <taxon>Malacostraca</taxon>
        <taxon>Eumalacostraca</taxon>
        <taxon>Eucarida</taxon>
        <taxon>Euphausiacea</taxon>
        <taxon>Euphausiidae</taxon>
        <taxon>Meganyctiphanes</taxon>
    </lineage>
</organism>
<keyword evidence="16" id="KW-1015">Disulfide bond</keyword>
<feature type="binding site" evidence="15">
    <location>
        <position position="393"/>
    </location>
    <ligand>
        <name>Na(+)</name>
        <dbReference type="ChEBI" id="CHEBI:29101"/>
        <label>1</label>
    </ligand>
</feature>
<dbReference type="GO" id="GO:0005886">
    <property type="term" value="C:plasma membrane"/>
    <property type="evidence" value="ECO:0007669"/>
    <property type="project" value="TreeGrafter"/>
</dbReference>
<dbReference type="AlphaFoldDB" id="A0AAV2PJF2"/>
<dbReference type="PANTHER" id="PTHR11616:SF321">
    <property type="entry name" value="SODIUM-DEPENDENT NUTRIENT AMINO ACID TRANSPORTER 1-RELATED"/>
    <property type="match status" value="1"/>
</dbReference>
<evidence type="ECO:0000256" key="9">
    <source>
        <dbReference type="ARBA" id="ARBA00023065"/>
    </source>
</evidence>
<keyword evidence="4 17" id="KW-0812">Transmembrane</keyword>
<dbReference type="Proteomes" id="UP001497623">
    <property type="component" value="Unassembled WGS sequence"/>
</dbReference>
<dbReference type="PRINTS" id="PR00176">
    <property type="entry name" value="NANEUSMPORT"/>
</dbReference>
<feature type="transmembrane region" description="Helical" evidence="17">
    <location>
        <begin position="234"/>
        <end position="256"/>
    </location>
</feature>
<feature type="disulfide bond" evidence="16">
    <location>
        <begin position="146"/>
        <end position="155"/>
    </location>
</feature>
<evidence type="ECO:0000313" key="19">
    <source>
        <dbReference type="Proteomes" id="UP001497623"/>
    </source>
</evidence>
<feature type="transmembrane region" description="Helical" evidence="17">
    <location>
        <begin position="316"/>
        <end position="341"/>
    </location>
</feature>
<evidence type="ECO:0000256" key="17">
    <source>
        <dbReference type="SAM" id="Phobius"/>
    </source>
</evidence>
<gene>
    <name evidence="18" type="ORF">MNOR_LOCUS556</name>
</gene>
<feature type="transmembrane region" description="Helical" evidence="17">
    <location>
        <begin position="111"/>
        <end position="133"/>
    </location>
</feature>
<evidence type="ECO:0000256" key="3">
    <source>
        <dbReference type="ARBA" id="ARBA00022448"/>
    </source>
</evidence>
<evidence type="ECO:0000256" key="6">
    <source>
        <dbReference type="ARBA" id="ARBA00022970"/>
    </source>
</evidence>
<keyword evidence="10 17" id="KW-0472">Membrane</keyword>
<dbReference type="GO" id="GO:0005283">
    <property type="term" value="F:amino acid:sodium symporter activity"/>
    <property type="evidence" value="ECO:0007669"/>
    <property type="project" value="TreeGrafter"/>
</dbReference>
<evidence type="ECO:0000313" key="18">
    <source>
        <dbReference type="EMBL" id="CAL4059434.1"/>
    </source>
</evidence>
<comment type="subcellular location">
    <subcellularLocation>
        <location evidence="1">Membrane</location>
        <topology evidence="1">Multi-pass membrane protein</topology>
    </subcellularLocation>
</comment>
<evidence type="ECO:0000256" key="8">
    <source>
        <dbReference type="ARBA" id="ARBA00023053"/>
    </source>
</evidence>
<comment type="caution">
    <text evidence="18">The sequence shown here is derived from an EMBL/GenBank/DDBJ whole genome shotgun (WGS) entry which is preliminary data.</text>
</comment>
<evidence type="ECO:0000256" key="13">
    <source>
        <dbReference type="ARBA" id="ARBA00037785"/>
    </source>
</evidence>
<dbReference type="GO" id="GO:0089718">
    <property type="term" value="P:amino acid import across plasma membrane"/>
    <property type="evidence" value="ECO:0007669"/>
    <property type="project" value="TreeGrafter"/>
</dbReference>
<dbReference type="GO" id="GO:0015179">
    <property type="term" value="F:L-amino acid transmembrane transporter activity"/>
    <property type="evidence" value="ECO:0007669"/>
    <property type="project" value="TreeGrafter"/>
</dbReference>
<evidence type="ECO:0000256" key="10">
    <source>
        <dbReference type="ARBA" id="ARBA00023136"/>
    </source>
</evidence>
<keyword evidence="7 17" id="KW-1133">Transmembrane helix</keyword>
<reference evidence="18 19" key="1">
    <citation type="submission" date="2024-05" db="EMBL/GenBank/DDBJ databases">
        <authorList>
            <person name="Wallberg A."/>
        </authorList>
    </citation>
    <scope>NUCLEOTIDE SEQUENCE [LARGE SCALE GENOMIC DNA]</scope>
</reference>
<proteinExistence type="inferred from homology"/>
<evidence type="ECO:0000256" key="15">
    <source>
        <dbReference type="PIRSR" id="PIRSR600175-1"/>
    </source>
</evidence>
<comment type="function">
    <text evidence="13">Unusual broad substrate spectrum amino acid:sodium cotransporter that promotes absorption of the D isomers of essential amino acids. Neutral amino acids are the preferred substrates, especially methionine and phenylalanine.</text>
</comment>
<keyword evidence="6" id="KW-0029">Amino-acid transport</keyword>
<evidence type="ECO:0000256" key="7">
    <source>
        <dbReference type="ARBA" id="ARBA00022989"/>
    </source>
</evidence>
<feature type="transmembrane region" description="Helical" evidence="17">
    <location>
        <begin position="205"/>
        <end position="222"/>
    </location>
</feature>
<feature type="transmembrane region" description="Helical" evidence="17">
    <location>
        <begin position="495"/>
        <end position="519"/>
    </location>
</feature>
<dbReference type="Pfam" id="PF00209">
    <property type="entry name" value="SNF"/>
    <property type="match status" value="1"/>
</dbReference>
<keyword evidence="5" id="KW-0769">Symport</keyword>